<evidence type="ECO:0000313" key="14">
    <source>
        <dbReference type="Proteomes" id="UP000244005"/>
    </source>
</evidence>
<dbReference type="GO" id="GO:0005634">
    <property type="term" value="C:nucleus"/>
    <property type="evidence" value="ECO:0000318"/>
    <property type="project" value="GO_Central"/>
</dbReference>
<dbReference type="Gene3D" id="3.40.50.150">
    <property type="entry name" value="Vaccinia Virus protein VP39"/>
    <property type="match status" value="2"/>
</dbReference>
<dbReference type="Pfam" id="PF00145">
    <property type="entry name" value="DNA_methylase"/>
    <property type="match status" value="1"/>
</dbReference>
<evidence type="ECO:0000256" key="5">
    <source>
        <dbReference type="ARBA" id="ARBA00022691"/>
    </source>
</evidence>
<organism evidence="13 14">
    <name type="scientific">Marchantia polymorpha</name>
    <name type="common">Common liverwort</name>
    <name type="synonym">Marchantia aquatica</name>
    <dbReference type="NCBI Taxonomy" id="3197"/>
    <lineage>
        <taxon>Eukaryota</taxon>
        <taxon>Viridiplantae</taxon>
        <taxon>Streptophyta</taxon>
        <taxon>Embryophyta</taxon>
        <taxon>Marchantiophyta</taxon>
        <taxon>Marchantiopsida</taxon>
        <taxon>Marchantiidae</taxon>
        <taxon>Marchantiales</taxon>
        <taxon>Marchantiaceae</taxon>
        <taxon>Marchantia</taxon>
    </lineage>
</organism>
<feature type="active site" evidence="9">
    <location>
        <position position="741"/>
    </location>
</feature>
<dbReference type="OrthoDB" id="641149at2759"/>
<keyword evidence="7" id="KW-0238">DNA-binding</keyword>
<dbReference type="InterPro" id="IPR009060">
    <property type="entry name" value="UBA-like_sf"/>
</dbReference>
<dbReference type="PANTHER" id="PTHR23068:SF25">
    <property type="entry name" value="DNA (CYTOSINE-5)-METHYLTRANSFERASE DRM2"/>
    <property type="match status" value="1"/>
</dbReference>
<dbReference type="InterPro" id="IPR030380">
    <property type="entry name" value="SAM_MeTfrase_DRM"/>
</dbReference>
<feature type="region of interest" description="Disordered" evidence="10">
    <location>
        <begin position="374"/>
        <end position="396"/>
    </location>
</feature>
<evidence type="ECO:0000256" key="3">
    <source>
        <dbReference type="ARBA" id="ARBA00022603"/>
    </source>
</evidence>
<sequence>MGDIGAISDLVKGMCSSVGVQPHLSGPSHPPGSAAAATPSGAIERNQTDFRDADATLAKLLWLGYPHEKASEAMRVSGSVDPGFLSDYIINHSDDASSGSEPTAVRSNGFKETGNDRSSRPQAAILRICEPDEERPRPVLMPANGSSRVIDGKGKALMDEMVEEDGEPEDDRWDVSNADTTLEILVEMGFTPDKVEEAIRAHGITGNILESVSSLANYIVTGLNNLNLDQDHPDDRNGQVGDENALALVIKDSLPHQDLEIFKQVTAMGFDAVEVSKAIGICGEAATGDQIVDHIFQSDASEKVEIIPKVEPVEDNSISSKFDQLLNMGYSYVNCRRAVDTYGQASICELCDFLDALGEEDKNQDLDAQLIVARSGKSSSDSDDESMENGKEGFDYFPPIKKRRTGKIKNTRTSKDKRLCVSYGSSISRNEDLIRRNRTGFGLPGDIVITRTLPPDVGRPPYFYFENVENMPSGEWSNIQRHLFNIEPELMDALNFSVCRRPRGYVHNLPVEGRMDILPKPPMTIQELMGSAAKYWPDWDKRVKLNTICTRSATDFVWRQIKDHLQACEKRGHPLDEEKKNIMYWARKWNLVWVRPNKLAPLSPEEVEKCLGFDVNHTRVLYSPVDRIKVLGNSFQVNTVAYQLSVLKARYPQGMRVLSLFSGIGGAEVALHKLGIILKVVVSIEIDEKARSVLDSWWKSTDQKGHLIHDHTDVKLFDSRVLMGLLNKYKGFDLVIGGSPCNNLSGNNRSSRVGLQGTESVAFFEFPRILNVVRDFMSDMDEELDLDFSGLLGQNNV</sequence>
<comment type="subcellular location">
    <subcellularLocation>
        <location evidence="1">Nucleus</location>
    </subcellularLocation>
</comment>
<dbReference type="PANTHER" id="PTHR23068">
    <property type="entry name" value="DNA CYTOSINE-5- -METHYLTRANSFERASE 3-RELATED"/>
    <property type="match status" value="1"/>
</dbReference>
<evidence type="ECO:0000259" key="12">
    <source>
        <dbReference type="PROSITE" id="PS51680"/>
    </source>
</evidence>
<dbReference type="CDD" id="cd14270">
    <property type="entry name" value="UBA"/>
    <property type="match status" value="1"/>
</dbReference>
<evidence type="ECO:0000256" key="9">
    <source>
        <dbReference type="PROSITE-ProRule" id="PRU01016"/>
    </source>
</evidence>
<comment type="similarity">
    <text evidence="9">Belongs to the class I-like SAM-binding methyltransferase superfamily. C5-methyltransferase family.</text>
</comment>
<evidence type="ECO:0000256" key="10">
    <source>
        <dbReference type="SAM" id="MobiDB-lite"/>
    </source>
</evidence>
<dbReference type="PROSITE" id="PS51680">
    <property type="entry name" value="SAM_MT_DRM"/>
    <property type="match status" value="1"/>
</dbReference>
<keyword evidence="4 9" id="KW-0808">Transferase</keyword>
<dbReference type="AlphaFoldDB" id="A0A2R6WE13"/>
<dbReference type="InterPro" id="IPR015940">
    <property type="entry name" value="UBA"/>
</dbReference>
<accession>A0A2R6WE13</accession>
<dbReference type="GO" id="GO:0003886">
    <property type="term" value="F:DNA (cytosine-5-)-methyltransferase activity"/>
    <property type="evidence" value="ECO:0007669"/>
    <property type="project" value="UniProtKB-EC"/>
</dbReference>
<gene>
    <name evidence="13" type="ORF">MARPO_0103s0053</name>
</gene>
<dbReference type="PROSITE" id="PS00094">
    <property type="entry name" value="C5_MTASE_1"/>
    <property type="match status" value="1"/>
</dbReference>
<dbReference type="SUPFAM" id="SSF46934">
    <property type="entry name" value="UBA-like"/>
    <property type="match status" value="1"/>
</dbReference>
<feature type="region of interest" description="Disordered" evidence="10">
    <location>
        <begin position="93"/>
        <end position="120"/>
    </location>
</feature>
<dbReference type="EC" id="2.1.1.37" evidence="2"/>
<dbReference type="PROSITE" id="PS50030">
    <property type="entry name" value="UBA"/>
    <property type="match status" value="1"/>
</dbReference>
<dbReference type="GO" id="GO:0003677">
    <property type="term" value="F:DNA binding"/>
    <property type="evidence" value="ECO:0007669"/>
    <property type="project" value="UniProtKB-KW"/>
</dbReference>
<evidence type="ECO:0000256" key="7">
    <source>
        <dbReference type="ARBA" id="ARBA00023125"/>
    </source>
</evidence>
<name>A0A2R6WE13_MARPO</name>
<keyword evidence="6" id="KW-0677">Repeat</keyword>
<keyword evidence="5 9" id="KW-0949">S-adenosyl-L-methionine</keyword>
<dbReference type="InterPro" id="IPR018117">
    <property type="entry name" value="C5_DNA_meth_AS"/>
</dbReference>
<proteinExistence type="inferred from homology"/>
<evidence type="ECO:0000313" key="13">
    <source>
        <dbReference type="EMBL" id="PTQ32084.1"/>
    </source>
</evidence>
<evidence type="ECO:0000256" key="2">
    <source>
        <dbReference type="ARBA" id="ARBA00011975"/>
    </source>
</evidence>
<feature type="domain" description="UBA" evidence="11">
    <location>
        <begin position="168"/>
        <end position="222"/>
    </location>
</feature>
<evidence type="ECO:0000256" key="4">
    <source>
        <dbReference type="ARBA" id="ARBA00022679"/>
    </source>
</evidence>
<keyword evidence="8" id="KW-0539">Nucleus</keyword>
<keyword evidence="14" id="KW-1185">Reference proteome</keyword>
<dbReference type="InterPro" id="IPR029063">
    <property type="entry name" value="SAM-dependent_MTases_sf"/>
</dbReference>
<dbReference type="GO" id="GO:0032259">
    <property type="term" value="P:methylation"/>
    <property type="evidence" value="ECO:0007669"/>
    <property type="project" value="UniProtKB-KW"/>
</dbReference>
<keyword evidence="3 9" id="KW-0489">Methyltransferase</keyword>
<dbReference type="PROSITE" id="PS51679">
    <property type="entry name" value="SAM_MT_C5"/>
    <property type="match status" value="1"/>
</dbReference>
<evidence type="ECO:0000256" key="6">
    <source>
        <dbReference type="ARBA" id="ARBA00022737"/>
    </source>
</evidence>
<dbReference type="Gramene" id="Mp1g00340.1">
    <property type="protein sequence ID" value="Mp1g00340.1.cds"/>
    <property type="gene ID" value="Mp1g00340"/>
</dbReference>
<evidence type="ECO:0000256" key="8">
    <source>
        <dbReference type="ARBA" id="ARBA00023242"/>
    </source>
</evidence>
<dbReference type="Proteomes" id="UP000244005">
    <property type="component" value="Unassembled WGS sequence"/>
</dbReference>
<feature type="region of interest" description="Disordered" evidence="10">
    <location>
        <begin position="21"/>
        <end position="40"/>
    </location>
</feature>
<feature type="domain" description="SAM-dependent MTase DRM-type" evidence="12">
    <location>
        <begin position="449"/>
        <end position="780"/>
    </location>
</feature>
<dbReference type="EMBL" id="KZ772775">
    <property type="protein sequence ID" value="PTQ32084.1"/>
    <property type="molecule type" value="Genomic_DNA"/>
</dbReference>
<feature type="compositionally biased region" description="Low complexity" evidence="10">
    <location>
        <begin position="25"/>
        <end position="40"/>
    </location>
</feature>
<protein>
    <recommendedName>
        <fullName evidence="2">DNA (cytosine-5-)-methyltransferase</fullName>
        <ecNumber evidence="2">2.1.1.37</ecNumber>
    </recommendedName>
</protein>
<evidence type="ECO:0000256" key="1">
    <source>
        <dbReference type="ARBA" id="ARBA00004123"/>
    </source>
</evidence>
<dbReference type="SUPFAM" id="SSF53335">
    <property type="entry name" value="S-adenosyl-L-methionine-dependent methyltransferases"/>
    <property type="match status" value="2"/>
</dbReference>
<dbReference type="InterPro" id="IPR050390">
    <property type="entry name" value="C5-Methyltransferase"/>
</dbReference>
<dbReference type="InterPro" id="IPR001525">
    <property type="entry name" value="C5_MeTfrase"/>
</dbReference>
<reference evidence="14" key="1">
    <citation type="journal article" date="2017" name="Cell">
        <title>Insights into land plant evolution garnered from the Marchantia polymorpha genome.</title>
        <authorList>
            <person name="Bowman J.L."/>
            <person name="Kohchi T."/>
            <person name="Yamato K.T."/>
            <person name="Jenkins J."/>
            <person name="Shu S."/>
            <person name="Ishizaki K."/>
            <person name="Yamaoka S."/>
            <person name="Nishihama R."/>
            <person name="Nakamura Y."/>
            <person name="Berger F."/>
            <person name="Adam C."/>
            <person name="Aki S.S."/>
            <person name="Althoff F."/>
            <person name="Araki T."/>
            <person name="Arteaga-Vazquez M.A."/>
            <person name="Balasubrmanian S."/>
            <person name="Barry K."/>
            <person name="Bauer D."/>
            <person name="Boehm C.R."/>
            <person name="Briginshaw L."/>
            <person name="Caballero-Perez J."/>
            <person name="Catarino B."/>
            <person name="Chen F."/>
            <person name="Chiyoda S."/>
            <person name="Chovatia M."/>
            <person name="Davies K.M."/>
            <person name="Delmans M."/>
            <person name="Demura T."/>
            <person name="Dierschke T."/>
            <person name="Dolan L."/>
            <person name="Dorantes-Acosta A.E."/>
            <person name="Eklund D.M."/>
            <person name="Florent S.N."/>
            <person name="Flores-Sandoval E."/>
            <person name="Fujiyama A."/>
            <person name="Fukuzawa H."/>
            <person name="Galik B."/>
            <person name="Grimanelli D."/>
            <person name="Grimwood J."/>
            <person name="Grossniklaus U."/>
            <person name="Hamada T."/>
            <person name="Haseloff J."/>
            <person name="Hetherington A.J."/>
            <person name="Higo A."/>
            <person name="Hirakawa Y."/>
            <person name="Hundley H.N."/>
            <person name="Ikeda Y."/>
            <person name="Inoue K."/>
            <person name="Inoue S.I."/>
            <person name="Ishida S."/>
            <person name="Jia Q."/>
            <person name="Kakita M."/>
            <person name="Kanazawa T."/>
            <person name="Kawai Y."/>
            <person name="Kawashima T."/>
            <person name="Kennedy M."/>
            <person name="Kinose K."/>
            <person name="Kinoshita T."/>
            <person name="Kohara Y."/>
            <person name="Koide E."/>
            <person name="Komatsu K."/>
            <person name="Kopischke S."/>
            <person name="Kubo M."/>
            <person name="Kyozuka J."/>
            <person name="Lagercrantz U."/>
            <person name="Lin S.S."/>
            <person name="Lindquist E."/>
            <person name="Lipzen A.M."/>
            <person name="Lu C.W."/>
            <person name="De Luna E."/>
            <person name="Martienssen R.A."/>
            <person name="Minamino N."/>
            <person name="Mizutani M."/>
            <person name="Mizutani M."/>
            <person name="Mochizuki N."/>
            <person name="Monte I."/>
            <person name="Mosher R."/>
            <person name="Nagasaki H."/>
            <person name="Nakagami H."/>
            <person name="Naramoto S."/>
            <person name="Nishitani K."/>
            <person name="Ohtani M."/>
            <person name="Okamoto T."/>
            <person name="Okumura M."/>
            <person name="Phillips J."/>
            <person name="Pollak B."/>
            <person name="Reinders A."/>
            <person name="Rovekamp M."/>
            <person name="Sano R."/>
            <person name="Sawa S."/>
            <person name="Schmid M.W."/>
            <person name="Shirakawa M."/>
            <person name="Solano R."/>
            <person name="Spunde A."/>
            <person name="Suetsugu N."/>
            <person name="Sugano S."/>
            <person name="Sugiyama A."/>
            <person name="Sun R."/>
            <person name="Suzuki Y."/>
            <person name="Takenaka M."/>
            <person name="Takezawa D."/>
            <person name="Tomogane H."/>
            <person name="Tsuzuki M."/>
            <person name="Ueda T."/>
            <person name="Umeda M."/>
            <person name="Ward J.M."/>
            <person name="Watanabe Y."/>
            <person name="Yazaki K."/>
            <person name="Yokoyama R."/>
            <person name="Yoshitake Y."/>
            <person name="Yotsui I."/>
            <person name="Zachgo S."/>
            <person name="Schmutz J."/>
        </authorList>
    </citation>
    <scope>NUCLEOTIDE SEQUENCE [LARGE SCALE GENOMIC DNA]</scope>
    <source>
        <strain evidence="14">Tak-1</strain>
    </source>
</reference>
<evidence type="ECO:0000259" key="11">
    <source>
        <dbReference type="PROSITE" id="PS50030"/>
    </source>
</evidence>